<gene>
    <name evidence="3" type="ORF">AMATHDRAFT_42800</name>
</gene>
<feature type="transmembrane region" description="Helical" evidence="1">
    <location>
        <begin position="122"/>
        <end position="143"/>
    </location>
</feature>
<keyword evidence="4" id="KW-1185">Reference proteome</keyword>
<evidence type="ECO:0000256" key="1">
    <source>
        <dbReference type="SAM" id="Phobius"/>
    </source>
</evidence>
<sequence length="235" mass="26578">MRDINNHRIQELKTVSKSSVASFVFILYDILLTLDDEVEIIWTKPRKSWVKWQFLFMRYFALAIQLSNLAIELRISLFEDYKLRRTALHDWFVAQVVVCFLLSSVVELMLMVRVYALYSRNLMIAGGFALLLLAQLVSMFVGIGTNVGSNGDIRGVGHRHDHHTYINPDSYPYFGVAAIVSQITIVVLTVAKHVKAIHLGLSSSILTLILRDGILTFIALICDNILCHSGGDDHE</sequence>
<evidence type="ECO:0000313" key="3">
    <source>
        <dbReference type="EMBL" id="PFH47642.1"/>
    </source>
</evidence>
<dbReference type="InterPro" id="IPR045340">
    <property type="entry name" value="DUF6533"/>
</dbReference>
<proteinExistence type="predicted"/>
<reference evidence="3 4" key="1">
    <citation type="submission" date="2014-02" db="EMBL/GenBank/DDBJ databases">
        <title>Transposable element dynamics among asymbiotic and ectomycorrhizal Amanita fungi.</title>
        <authorList>
            <consortium name="DOE Joint Genome Institute"/>
            <person name="Hess J."/>
            <person name="Skrede I."/>
            <person name="Wolfe B."/>
            <person name="LaButti K."/>
            <person name="Ohm R.A."/>
            <person name="Grigoriev I.V."/>
            <person name="Pringle A."/>
        </authorList>
    </citation>
    <scope>NUCLEOTIDE SEQUENCE [LARGE SCALE GENOMIC DNA]</scope>
    <source>
        <strain evidence="3 4">SKay4041</strain>
    </source>
</reference>
<accession>A0A2A9NIW1</accession>
<keyword evidence="1" id="KW-0812">Transmembrane</keyword>
<dbReference type="OrthoDB" id="3066463at2759"/>
<dbReference type="AlphaFoldDB" id="A0A2A9NIW1"/>
<keyword evidence="1" id="KW-1133">Transmembrane helix</keyword>
<feature type="transmembrane region" description="Helical" evidence="1">
    <location>
        <begin position="171"/>
        <end position="191"/>
    </location>
</feature>
<feature type="transmembrane region" description="Helical" evidence="1">
    <location>
        <begin position="91"/>
        <end position="110"/>
    </location>
</feature>
<dbReference type="Pfam" id="PF20151">
    <property type="entry name" value="DUF6533"/>
    <property type="match status" value="1"/>
</dbReference>
<keyword evidence="1" id="KW-0472">Membrane</keyword>
<feature type="transmembrane region" description="Helical" evidence="1">
    <location>
        <begin position="54"/>
        <end position="71"/>
    </location>
</feature>
<name>A0A2A9NIW1_9AGAR</name>
<evidence type="ECO:0000259" key="2">
    <source>
        <dbReference type="Pfam" id="PF20151"/>
    </source>
</evidence>
<feature type="domain" description="DUF6533" evidence="2">
    <location>
        <begin position="19"/>
        <end position="62"/>
    </location>
</feature>
<evidence type="ECO:0000313" key="4">
    <source>
        <dbReference type="Proteomes" id="UP000242287"/>
    </source>
</evidence>
<dbReference type="Proteomes" id="UP000242287">
    <property type="component" value="Unassembled WGS sequence"/>
</dbReference>
<dbReference type="STRING" id="703135.A0A2A9NIW1"/>
<organism evidence="3 4">
    <name type="scientific">Amanita thiersii Skay4041</name>
    <dbReference type="NCBI Taxonomy" id="703135"/>
    <lineage>
        <taxon>Eukaryota</taxon>
        <taxon>Fungi</taxon>
        <taxon>Dikarya</taxon>
        <taxon>Basidiomycota</taxon>
        <taxon>Agaricomycotina</taxon>
        <taxon>Agaricomycetes</taxon>
        <taxon>Agaricomycetidae</taxon>
        <taxon>Agaricales</taxon>
        <taxon>Pluteineae</taxon>
        <taxon>Amanitaceae</taxon>
        <taxon>Amanita</taxon>
    </lineage>
</organism>
<protein>
    <recommendedName>
        <fullName evidence="2">DUF6533 domain-containing protein</fullName>
    </recommendedName>
</protein>
<dbReference type="EMBL" id="KZ302100">
    <property type="protein sequence ID" value="PFH47642.1"/>
    <property type="molecule type" value="Genomic_DNA"/>
</dbReference>